<evidence type="ECO:0000313" key="2">
    <source>
        <dbReference type="EMBL" id="ESN99995.1"/>
    </source>
</evidence>
<protein>
    <submittedName>
        <fullName evidence="2 3">Uncharacterized protein</fullName>
    </submittedName>
</protein>
<proteinExistence type="predicted"/>
<feature type="region of interest" description="Disordered" evidence="1">
    <location>
        <begin position="103"/>
        <end position="130"/>
    </location>
</feature>
<feature type="compositionally biased region" description="Basic and acidic residues" evidence="1">
    <location>
        <begin position="8"/>
        <end position="17"/>
    </location>
</feature>
<reference evidence="4" key="1">
    <citation type="submission" date="2012-12" db="EMBL/GenBank/DDBJ databases">
        <authorList>
            <person name="Hellsten U."/>
            <person name="Grimwood J."/>
            <person name="Chapman J.A."/>
            <person name="Shapiro H."/>
            <person name="Aerts A."/>
            <person name="Otillar R.P."/>
            <person name="Terry A.Y."/>
            <person name="Boore J.L."/>
            <person name="Simakov O."/>
            <person name="Marletaz F."/>
            <person name="Cho S.-J."/>
            <person name="Edsinger-Gonzales E."/>
            <person name="Havlak P."/>
            <person name="Kuo D.-H."/>
            <person name="Larsson T."/>
            <person name="Lv J."/>
            <person name="Arendt D."/>
            <person name="Savage R."/>
            <person name="Osoegawa K."/>
            <person name="de Jong P."/>
            <person name="Lindberg D.R."/>
            <person name="Seaver E.C."/>
            <person name="Weisblat D.A."/>
            <person name="Putnam N.H."/>
            <person name="Grigoriev I.V."/>
            <person name="Rokhsar D.S."/>
        </authorList>
    </citation>
    <scope>NUCLEOTIDE SEQUENCE</scope>
</reference>
<dbReference type="CTD" id="20216224"/>
<name>T1G576_HELRO</name>
<accession>T1G576</accession>
<sequence>MVKGAPTKNRDGVRWGHQDNGIFKENGGLTANIKKQNGRFPPRFNNANAVNRNIYSADSNSRPSNSTNWRSKPDLESVPRDEDNLNVIDQDRFDVADIKIVTSNNNANDNSDGTFNKSSSSAANKGTTNWKNYPTKREYINGNVRNYRINSHFNSQQSSNQNNKIIDKSINAYNNNNYIKDENTLNSNSRSKYNKNMSMANSNNLISNNYNNKTNSGIKRDNINIKNDDNSINFPFRKVIDNENWDELGGDFNKVDDNNLSRSNKKIVDEDDDEDDDLKSLPRDKSLNIIKRPNDESQRGVFFY</sequence>
<dbReference type="HOGENOM" id="CLU_916088_0_0_1"/>
<keyword evidence="4" id="KW-1185">Reference proteome</keyword>
<dbReference type="EMBL" id="KB097026">
    <property type="protein sequence ID" value="ESN99995.1"/>
    <property type="molecule type" value="Genomic_DNA"/>
</dbReference>
<reference evidence="3" key="3">
    <citation type="submission" date="2015-06" db="UniProtKB">
        <authorList>
            <consortium name="EnsemblMetazoa"/>
        </authorList>
    </citation>
    <scope>IDENTIFICATION</scope>
</reference>
<evidence type="ECO:0000256" key="1">
    <source>
        <dbReference type="SAM" id="MobiDB-lite"/>
    </source>
</evidence>
<reference evidence="2 4" key="2">
    <citation type="journal article" date="2013" name="Nature">
        <title>Insights into bilaterian evolution from three spiralian genomes.</title>
        <authorList>
            <person name="Simakov O."/>
            <person name="Marletaz F."/>
            <person name="Cho S.J."/>
            <person name="Edsinger-Gonzales E."/>
            <person name="Havlak P."/>
            <person name="Hellsten U."/>
            <person name="Kuo D.H."/>
            <person name="Larsson T."/>
            <person name="Lv J."/>
            <person name="Arendt D."/>
            <person name="Savage R."/>
            <person name="Osoegawa K."/>
            <person name="de Jong P."/>
            <person name="Grimwood J."/>
            <person name="Chapman J.A."/>
            <person name="Shapiro H."/>
            <person name="Aerts A."/>
            <person name="Otillar R.P."/>
            <person name="Terry A.Y."/>
            <person name="Boore J.L."/>
            <person name="Grigoriev I.V."/>
            <person name="Lindberg D.R."/>
            <person name="Seaver E.C."/>
            <person name="Weisblat D.A."/>
            <person name="Putnam N.H."/>
            <person name="Rokhsar D.S."/>
        </authorList>
    </citation>
    <scope>NUCLEOTIDE SEQUENCE</scope>
</reference>
<feature type="compositionally biased region" description="Polar residues" evidence="1">
    <location>
        <begin position="55"/>
        <end position="70"/>
    </location>
</feature>
<dbReference type="EMBL" id="AMQM01005610">
    <property type="status" value="NOT_ANNOTATED_CDS"/>
    <property type="molecule type" value="Genomic_DNA"/>
</dbReference>
<dbReference type="EnsemblMetazoa" id="HelroT83593">
    <property type="protein sequence ID" value="HelroP83593"/>
    <property type="gene ID" value="HelroG83593"/>
</dbReference>
<dbReference type="RefSeq" id="XP_009021917.1">
    <property type="nucleotide sequence ID" value="XM_009023669.1"/>
</dbReference>
<feature type="compositionally biased region" description="Basic and acidic residues" evidence="1">
    <location>
        <begin position="278"/>
        <end position="298"/>
    </location>
</feature>
<dbReference type="InParanoid" id="T1G576"/>
<dbReference type="KEGG" id="hro:HELRODRAFT_83593"/>
<organism evidence="3 4">
    <name type="scientific">Helobdella robusta</name>
    <name type="common">Californian leech</name>
    <dbReference type="NCBI Taxonomy" id="6412"/>
    <lineage>
        <taxon>Eukaryota</taxon>
        <taxon>Metazoa</taxon>
        <taxon>Spiralia</taxon>
        <taxon>Lophotrochozoa</taxon>
        <taxon>Annelida</taxon>
        <taxon>Clitellata</taxon>
        <taxon>Hirudinea</taxon>
        <taxon>Rhynchobdellida</taxon>
        <taxon>Glossiphoniidae</taxon>
        <taxon>Helobdella</taxon>
    </lineage>
</organism>
<dbReference type="GeneID" id="20216224"/>
<evidence type="ECO:0000313" key="4">
    <source>
        <dbReference type="Proteomes" id="UP000015101"/>
    </source>
</evidence>
<evidence type="ECO:0000313" key="3">
    <source>
        <dbReference type="EnsemblMetazoa" id="HelroP83593"/>
    </source>
</evidence>
<gene>
    <name evidence="3" type="primary">20216224</name>
    <name evidence="2" type="ORF">HELRODRAFT_83593</name>
</gene>
<dbReference type="Proteomes" id="UP000015101">
    <property type="component" value="Unassembled WGS sequence"/>
</dbReference>
<feature type="region of interest" description="Disordered" evidence="1">
    <location>
        <begin position="1"/>
        <end position="23"/>
    </location>
</feature>
<feature type="compositionally biased region" description="Basic and acidic residues" evidence="1">
    <location>
        <begin position="71"/>
        <end position="83"/>
    </location>
</feature>
<feature type="region of interest" description="Disordered" evidence="1">
    <location>
        <begin position="266"/>
        <end position="304"/>
    </location>
</feature>
<dbReference type="AlphaFoldDB" id="T1G576"/>
<feature type="region of interest" description="Disordered" evidence="1">
    <location>
        <begin position="55"/>
        <end position="83"/>
    </location>
</feature>